<feature type="coiled-coil region" evidence="1">
    <location>
        <begin position="334"/>
        <end position="361"/>
    </location>
</feature>
<gene>
    <name evidence="2" type="ORF">NO1_0294</name>
</gene>
<feature type="coiled-coil region" evidence="1">
    <location>
        <begin position="119"/>
        <end position="175"/>
    </location>
</feature>
<keyword evidence="3" id="KW-1185">Reference proteome</keyword>
<reference evidence="2 3" key="1">
    <citation type="journal article" date="2019" name="ISME J.">
        <title>Genome analyses of uncultured TG2/ZB3 bacteria in 'Margulisbacteria' specifically attached to ectosymbiotic spirochetes of protists in the termite gut.</title>
        <authorList>
            <person name="Utami Y.D."/>
            <person name="Kuwahara H."/>
            <person name="Igai K."/>
            <person name="Murakami T."/>
            <person name="Sugaya K."/>
            <person name="Morikawa T."/>
            <person name="Nagura Y."/>
            <person name="Yuki M."/>
            <person name="Deevong P."/>
            <person name="Inoue T."/>
            <person name="Kihara K."/>
            <person name="Lo N."/>
            <person name="Yamada A."/>
            <person name="Ohkuma M."/>
            <person name="Hongoh Y."/>
        </authorList>
    </citation>
    <scope>NUCLEOTIDE SEQUENCE [LARGE SCALE GENOMIC DNA]</scope>
    <source>
        <strain evidence="2">NkOx7-01</strain>
    </source>
</reference>
<dbReference type="EMBL" id="BGZN01000003">
    <property type="protein sequence ID" value="GBR72836.1"/>
    <property type="molecule type" value="Genomic_DNA"/>
</dbReference>
<dbReference type="Proteomes" id="UP000269352">
    <property type="component" value="Unassembled WGS sequence"/>
</dbReference>
<organism evidence="2 3">
    <name type="scientific">Termititenax aidoneus</name>
    <dbReference type="NCBI Taxonomy" id="2218524"/>
    <lineage>
        <taxon>Bacteria</taxon>
        <taxon>Bacillati</taxon>
        <taxon>Candidatus Margulisiibacteriota</taxon>
        <taxon>Candidatus Termititenacia</taxon>
        <taxon>Candidatus Termititenacales</taxon>
        <taxon>Candidatus Termititenacaceae</taxon>
        <taxon>Candidatus Termititenax</taxon>
    </lineage>
</organism>
<proteinExistence type="predicted"/>
<comment type="caution">
    <text evidence="2">The sequence shown here is derived from an EMBL/GenBank/DDBJ whole genome shotgun (WGS) entry which is preliminary data.</text>
</comment>
<feature type="coiled-coil region" evidence="1">
    <location>
        <begin position="407"/>
        <end position="441"/>
    </location>
</feature>
<dbReference type="AlphaFoldDB" id="A0A388T9C0"/>
<evidence type="ECO:0000256" key="1">
    <source>
        <dbReference type="SAM" id="Coils"/>
    </source>
</evidence>
<accession>A0A388T9C0</accession>
<feature type="coiled-coil region" evidence="1">
    <location>
        <begin position="792"/>
        <end position="822"/>
    </location>
</feature>
<evidence type="ECO:0000313" key="3">
    <source>
        <dbReference type="Proteomes" id="UP000269352"/>
    </source>
</evidence>
<protein>
    <submittedName>
        <fullName evidence="2">Uncharacterized protein</fullName>
    </submittedName>
</protein>
<name>A0A388T9C0_TERA1</name>
<sequence>KNIRTTDLQRDFLTSLVSASVSSLGYAGGMQSEQALALGSLTTLSMKTLYTLSNIYDTTLDAANRLAAENLTDGDLAEELGLNRLTAAEKELLLQAIEYKNVSGEYGFQIEDRGRLEYIHALLDQLQKTQDLLLQMKAELDSGRGNVHSVLETGAADLESILKDYQNLHKQFIQQLMQSLKKGAGEITRRENSRQQQLLNLQLEAFDSALQALQSIAPFLDTKTDQQILNNFIQDLQPLSTLCRVLLLHFRRGEKDAAEAVDLSALNPGERLRVESAYASADLELTEIARNSGLYEQMLKMIDQTAQQIAKIIAKKTTEKTLSDRLDVLLKENLAALRKELDANTEKQRELREQIEALSAAVPSTHPFYATYLQPAWELCQTGDYAGVVGKLGALNDQVLGEAVLACREHVKELQKLAERAAQVEQALRQAESAAQTETQTLRETLDYLQKHGEEFAETQKLFAETAQSLSEYRGEIEGLFETETGSGYHASIYQFMLLDAVRAREVLEKVSPAAAEKLAALRRCGEDYQAMCRKITALTPLFQDRQRYTELLTALAQSAPQYGGEVAQLYSGLVSAQSMYAQFAEIRKLGDDLPKIRLLDSGLQTREASIAQAALFTRFGLTVPENLAEIEETFQEAQNVNQNYHPYTPSTDVSKLWESFFVERSRSRKAQEKAQASLDAARAAWEQADKDYELVSGLFAAYPAQEVNISGLNISQELKLYLNGVTGGAGIPPALRPRILEYLDRRRDNREIELLNNEADVDFAEKILTADWQEIQRSQEKYGEDMQKYLVGETEITLENLTEQRAELERKERAFRQKRERFLVQQKKGVIN</sequence>
<evidence type="ECO:0000313" key="2">
    <source>
        <dbReference type="EMBL" id="GBR72836.1"/>
    </source>
</evidence>
<keyword evidence="1" id="KW-0175">Coiled coil</keyword>
<feature type="non-terminal residue" evidence="2">
    <location>
        <position position="1"/>
    </location>
</feature>